<dbReference type="AlphaFoldDB" id="A0A7S2BWI9"/>
<gene>
    <name evidence="1" type="ORF">DSPE1174_LOCUS10389</name>
</gene>
<protein>
    <submittedName>
        <fullName evidence="1">Uncharacterized protein</fullName>
    </submittedName>
</protein>
<evidence type="ECO:0000313" key="1">
    <source>
        <dbReference type="EMBL" id="CAD9408199.1"/>
    </source>
</evidence>
<dbReference type="EMBL" id="HBGS01020010">
    <property type="protein sequence ID" value="CAD9408199.1"/>
    <property type="molecule type" value="Transcribed_RNA"/>
</dbReference>
<name>A0A7S2BWI9_9STRA</name>
<sequence length="461" mass="52706">MKWEREQSSQQHGERLWLLTNPQSRMKHVIMRKISSLCALLSATAASQPSEQHELALLFAEEQETAILELAAAAIQESEDETSTAAALQRIHERVVLKTASEVFAFESRLMRCYTLAVKYAIYPPDYLSLVLRGLYLRFYSENRHMPKSHFDACFISGPLSKHNPTAIYYMNLILQERQLCPLSIRGCIVSAVQYHNNLPAEEQQPCGGLLERVQGPRYVLSHFTKEVLAHLWNCDDPPNFQSIFKLRELESPIPAHLVTLVTIPVTERVTAWTRSIAELGLKKRGYEMEDGVLVSYELEEAKYLRPNLADYGAPWLTRRLMVFLEIRLLKPTFFALGMSKANVTKRGIFKHGGAGVLSYTTATKGTLYLTALYTNVLKRALARTTPDSLIEEYQLQHRHHCDFSMFACLFHTDLLVYALKNRDISLGWIRAYVTNPDNMLGSSSRLRPFDNPQWNLPVQR</sequence>
<reference evidence="1" key="1">
    <citation type="submission" date="2021-01" db="EMBL/GenBank/DDBJ databases">
        <authorList>
            <person name="Corre E."/>
            <person name="Pelletier E."/>
            <person name="Niang G."/>
            <person name="Scheremetjew M."/>
            <person name="Finn R."/>
            <person name="Kale V."/>
            <person name="Holt S."/>
            <person name="Cochrane G."/>
            <person name="Meng A."/>
            <person name="Brown T."/>
            <person name="Cohen L."/>
        </authorList>
    </citation>
    <scope>NUCLEOTIDE SEQUENCE</scope>
    <source>
        <strain evidence="1">CCMP1381</strain>
    </source>
</reference>
<organism evidence="1">
    <name type="scientific">Octactis speculum</name>
    <dbReference type="NCBI Taxonomy" id="3111310"/>
    <lineage>
        <taxon>Eukaryota</taxon>
        <taxon>Sar</taxon>
        <taxon>Stramenopiles</taxon>
        <taxon>Ochrophyta</taxon>
        <taxon>Dictyochophyceae</taxon>
        <taxon>Dictyochales</taxon>
        <taxon>Dictyochaceae</taxon>
        <taxon>Octactis</taxon>
    </lineage>
</organism>
<proteinExistence type="predicted"/>
<accession>A0A7S2BWI9</accession>